<dbReference type="GO" id="GO:0008270">
    <property type="term" value="F:zinc ion binding"/>
    <property type="evidence" value="ECO:0007669"/>
    <property type="project" value="UniProtKB-KW"/>
</dbReference>
<accession>A0A5C3NIR0</accession>
<dbReference type="EMBL" id="ML213507">
    <property type="protein sequence ID" value="TFK53481.1"/>
    <property type="molecule type" value="Genomic_DNA"/>
</dbReference>
<evidence type="ECO:0000256" key="3">
    <source>
        <dbReference type="ARBA" id="ARBA00022833"/>
    </source>
</evidence>
<gene>
    <name evidence="6" type="ORF">OE88DRAFT_1643225</name>
</gene>
<dbReference type="STRING" id="5364.A0A5C3NIR0"/>
<organism evidence="6 7">
    <name type="scientific">Heliocybe sulcata</name>
    <dbReference type="NCBI Taxonomy" id="5364"/>
    <lineage>
        <taxon>Eukaryota</taxon>
        <taxon>Fungi</taxon>
        <taxon>Dikarya</taxon>
        <taxon>Basidiomycota</taxon>
        <taxon>Agaricomycotina</taxon>
        <taxon>Agaricomycetes</taxon>
        <taxon>Gloeophyllales</taxon>
        <taxon>Gloeophyllaceae</taxon>
        <taxon>Heliocybe</taxon>
    </lineage>
</organism>
<evidence type="ECO:0000256" key="1">
    <source>
        <dbReference type="ARBA" id="ARBA00022723"/>
    </source>
</evidence>
<sequence length="237" mass="26818">MQSSRRNEMCTKCGIDSEKLYNCSRCKSAVTRYCGRKCQEEHWPAHKPICTPLKQDEVWGIKIPPNASGRLLGIGGSRGENDPGRLFEHVLIKADHHVFSMRGELCPVTQLVGLPLLVYSEAFATGVGLDANNQATVYLRIEPENGLAPLHWQMNGPGTCIVVRQDRRPLTRQAIEAMWQFTAKLIDGFGYARDSDCGWAPVQSVMTPASWQIFSRDYYQQQREKGRVGFDKFWEPL</sequence>
<evidence type="ECO:0000313" key="7">
    <source>
        <dbReference type="Proteomes" id="UP000305948"/>
    </source>
</evidence>
<dbReference type="Proteomes" id="UP000305948">
    <property type="component" value="Unassembled WGS sequence"/>
</dbReference>
<keyword evidence="1" id="KW-0479">Metal-binding</keyword>
<keyword evidence="7" id="KW-1185">Reference proteome</keyword>
<dbReference type="OrthoDB" id="2212237at2759"/>
<evidence type="ECO:0000313" key="6">
    <source>
        <dbReference type="EMBL" id="TFK53481.1"/>
    </source>
</evidence>
<evidence type="ECO:0000259" key="5">
    <source>
        <dbReference type="PROSITE" id="PS50865"/>
    </source>
</evidence>
<evidence type="ECO:0000256" key="4">
    <source>
        <dbReference type="PROSITE-ProRule" id="PRU00134"/>
    </source>
</evidence>
<keyword evidence="2 4" id="KW-0863">Zinc-finger</keyword>
<dbReference type="PROSITE" id="PS50865">
    <property type="entry name" value="ZF_MYND_2"/>
    <property type="match status" value="1"/>
</dbReference>
<reference evidence="6 7" key="1">
    <citation type="journal article" date="2019" name="Nat. Ecol. Evol.">
        <title>Megaphylogeny resolves global patterns of mushroom evolution.</title>
        <authorList>
            <person name="Varga T."/>
            <person name="Krizsan K."/>
            <person name="Foldi C."/>
            <person name="Dima B."/>
            <person name="Sanchez-Garcia M."/>
            <person name="Sanchez-Ramirez S."/>
            <person name="Szollosi G.J."/>
            <person name="Szarkandi J.G."/>
            <person name="Papp V."/>
            <person name="Albert L."/>
            <person name="Andreopoulos W."/>
            <person name="Angelini C."/>
            <person name="Antonin V."/>
            <person name="Barry K.W."/>
            <person name="Bougher N.L."/>
            <person name="Buchanan P."/>
            <person name="Buyck B."/>
            <person name="Bense V."/>
            <person name="Catcheside P."/>
            <person name="Chovatia M."/>
            <person name="Cooper J."/>
            <person name="Damon W."/>
            <person name="Desjardin D."/>
            <person name="Finy P."/>
            <person name="Geml J."/>
            <person name="Haridas S."/>
            <person name="Hughes K."/>
            <person name="Justo A."/>
            <person name="Karasinski D."/>
            <person name="Kautmanova I."/>
            <person name="Kiss B."/>
            <person name="Kocsube S."/>
            <person name="Kotiranta H."/>
            <person name="LaButti K.M."/>
            <person name="Lechner B.E."/>
            <person name="Liimatainen K."/>
            <person name="Lipzen A."/>
            <person name="Lukacs Z."/>
            <person name="Mihaltcheva S."/>
            <person name="Morgado L.N."/>
            <person name="Niskanen T."/>
            <person name="Noordeloos M.E."/>
            <person name="Ohm R.A."/>
            <person name="Ortiz-Santana B."/>
            <person name="Ovrebo C."/>
            <person name="Racz N."/>
            <person name="Riley R."/>
            <person name="Savchenko A."/>
            <person name="Shiryaev A."/>
            <person name="Soop K."/>
            <person name="Spirin V."/>
            <person name="Szebenyi C."/>
            <person name="Tomsovsky M."/>
            <person name="Tulloss R.E."/>
            <person name="Uehling J."/>
            <person name="Grigoriev I.V."/>
            <person name="Vagvolgyi C."/>
            <person name="Papp T."/>
            <person name="Martin F.M."/>
            <person name="Miettinen O."/>
            <person name="Hibbett D.S."/>
            <person name="Nagy L.G."/>
        </authorList>
    </citation>
    <scope>NUCLEOTIDE SEQUENCE [LARGE SCALE GENOMIC DNA]</scope>
    <source>
        <strain evidence="6 7">OMC1185</strain>
    </source>
</reference>
<dbReference type="SUPFAM" id="SSF144232">
    <property type="entry name" value="HIT/MYND zinc finger-like"/>
    <property type="match status" value="1"/>
</dbReference>
<protein>
    <submittedName>
        <fullName evidence="6">Ectomycorrhiza-upregulated zf-MYND domain-containing protein</fullName>
    </submittedName>
</protein>
<dbReference type="Pfam" id="PF01753">
    <property type="entry name" value="zf-MYND"/>
    <property type="match status" value="1"/>
</dbReference>
<name>A0A5C3NIR0_9AGAM</name>
<dbReference type="Gene3D" id="6.10.140.2220">
    <property type="match status" value="1"/>
</dbReference>
<dbReference type="AlphaFoldDB" id="A0A5C3NIR0"/>
<proteinExistence type="predicted"/>
<dbReference type="InterPro" id="IPR002893">
    <property type="entry name" value="Znf_MYND"/>
</dbReference>
<keyword evidence="3" id="KW-0862">Zinc</keyword>
<feature type="domain" description="MYND-type" evidence="5">
    <location>
        <begin position="10"/>
        <end position="50"/>
    </location>
</feature>
<evidence type="ECO:0000256" key="2">
    <source>
        <dbReference type="ARBA" id="ARBA00022771"/>
    </source>
</evidence>